<comment type="caution">
    <text evidence="1">The sequence shown here is derived from an EMBL/GenBank/DDBJ whole genome shotgun (WGS) entry which is preliminary data.</text>
</comment>
<sequence length="49" mass="5357">MHQRHESQQSQVQALLDAAAGSQVRVARHSAPSSAPCRQAGAFLFLQKR</sequence>
<gene>
    <name evidence="1" type="ORF">BCL79_3036</name>
</gene>
<dbReference type="Proteomes" id="UP000274786">
    <property type="component" value="Unassembled WGS sequence"/>
</dbReference>
<accession>A0A498C8Q3</accession>
<evidence type="ECO:0000313" key="2">
    <source>
        <dbReference type="Proteomes" id="UP000274786"/>
    </source>
</evidence>
<proteinExistence type="predicted"/>
<reference evidence="1 2" key="1">
    <citation type="submission" date="2018-10" db="EMBL/GenBank/DDBJ databases">
        <title>Comparative analysis of microorganisms from saline springs in Andes Mountain Range, Colombia.</title>
        <authorList>
            <person name="Rubin E."/>
        </authorList>
    </citation>
    <scope>NUCLEOTIDE SEQUENCE [LARGE SCALE GENOMIC DNA]</scope>
    <source>
        <strain evidence="1 2">USBA GBX 843</strain>
    </source>
</reference>
<organism evidence="1 2">
    <name type="scientific">Stenotrophomonas rhizophila</name>
    <dbReference type="NCBI Taxonomy" id="216778"/>
    <lineage>
        <taxon>Bacteria</taxon>
        <taxon>Pseudomonadati</taxon>
        <taxon>Pseudomonadota</taxon>
        <taxon>Gammaproteobacteria</taxon>
        <taxon>Lysobacterales</taxon>
        <taxon>Lysobacteraceae</taxon>
        <taxon>Stenotrophomonas</taxon>
    </lineage>
</organism>
<evidence type="ECO:0000313" key="1">
    <source>
        <dbReference type="EMBL" id="RLK51893.1"/>
    </source>
</evidence>
<protein>
    <submittedName>
        <fullName evidence="1">Uncharacterized protein</fullName>
    </submittedName>
</protein>
<dbReference type="AlphaFoldDB" id="A0A498C8Q3"/>
<dbReference type="EMBL" id="RCDC01000006">
    <property type="protein sequence ID" value="RLK51893.1"/>
    <property type="molecule type" value="Genomic_DNA"/>
</dbReference>
<name>A0A498C8Q3_9GAMM</name>